<dbReference type="PROSITE" id="PS51257">
    <property type="entry name" value="PROKAR_LIPOPROTEIN"/>
    <property type="match status" value="1"/>
</dbReference>
<feature type="chain" id="PRO_5015677961" description="GEgh16 protein" evidence="2">
    <location>
        <begin position="22"/>
        <end position="470"/>
    </location>
</feature>
<feature type="compositionally biased region" description="Basic residues" evidence="1">
    <location>
        <begin position="461"/>
        <end position="470"/>
    </location>
</feature>
<evidence type="ECO:0000313" key="3">
    <source>
        <dbReference type="EMBL" id="PQK09562.1"/>
    </source>
</evidence>
<gene>
    <name evidence="3" type="ORF">BB8028_0001g16310</name>
</gene>
<dbReference type="PANTHER" id="PTHR34618">
    <property type="entry name" value="SURFACE PROTEIN MAS1, PUTATIVE-RELATED"/>
    <property type="match status" value="1"/>
</dbReference>
<evidence type="ECO:0008006" key="5">
    <source>
        <dbReference type="Google" id="ProtNLM"/>
    </source>
</evidence>
<proteinExistence type="predicted"/>
<evidence type="ECO:0000256" key="2">
    <source>
        <dbReference type="SAM" id="SignalP"/>
    </source>
</evidence>
<dbReference type="PANTHER" id="PTHR34618:SF3">
    <property type="entry name" value="GEGH 16 PROTEIN"/>
    <property type="match status" value="1"/>
</dbReference>
<name>A0A2S7Y123_BEABA</name>
<feature type="compositionally biased region" description="Gly residues" evidence="1">
    <location>
        <begin position="385"/>
        <end position="454"/>
    </location>
</feature>
<dbReference type="OrthoDB" id="3241054at2759"/>
<dbReference type="Proteomes" id="UP000237441">
    <property type="component" value="Unassembled WGS sequence"/>
</dbReference>
<feature type="signal peptide" evidence="2">
    <location>
        <begin position="1"/>
        <end position="21"/>
    </location>
</feature>
<dbReference type="AlphaFoldDB" id="A0A2S7Y123"/>
<sequence length="470" mass="47836">MRWTTSLLAAAPLLTLGACHAVILNAQGLQGSPASVGFQVDPAVARNCISINPCQQDTTIIRDAEIVANIANQCGRTELKGNIDVGENTENALAAGAVTQVKAGSEVTVTIHQVNADGAGPFFCDLDQTSNTGLNLQNLTVLDNVPGSNGLSQAKTQAFDIRVVMPDDLNLTGGSTGNVGTVRCRNNAVAGPFGGCFPVQQTDKEPTVNSPNQIGTQQELKAVLDQVQVNQADFSKSVQANKEAGSNEAKQNLAAVEALLVDNVTTREFPVQTPSVVLGGNQPVNTGRPGNNNIGDNENNNGKKNGNKGGNDRNEGGNDRNKGGNDRNKGGNDRNKDGNNNGIDENGLIDGGAGNGNDVNNDIGEIGGIGGDDANNVPDGENNDIGGGGGIGGNDGKGGNGKNQDGSGGNGKNQDGSGGNGKNQDGSGGNGKNQDGSGGNGRNQDGSGGRGGGRGGDRGGRNNRKRRFRI</sequence>
<feature type="compositionally biased region" description="Low complexity" evidence="1">
    <location>
        <begin position="290"/>
        <end position="304"/>
    </location>
</feature>
<dbReference type="EMBL" id="JRHA01000001">
    <property type="protein sequence ID" value="PQK09562.1"/>
    <property type="molecule type" value="Genomic_DNA"/>
</dbReference>
<dbReference type="Pfam" id="PF11327">
    <property type="entry name" value="Egh16-like"/>
    <property type="match status" value="1"/>
</dbReference>
<keyword evidence="2" id="KW-0732">Signal</keyword>
<evidence type="ECO:0000256" key="1">
    <source>
        <dbReference type="SAM" id="MobiDB-lite"/>
    </source>
</evidence>
<protein>
    <recommendedName>
        <fullName evidence="5">GEgh16 protein</fullName>
    </recommendedName>
</protein>
<evidence type="ECO:0000313" key="4">
    <source>
        <dbReference type="Proteomes" id="UP000237441"/>
    </source>
</evidence>
<dbReference type="InterPro" id="IPR021476">
    <property type="entry name" value="Egh16-like"/>
</dbReference>
<feature type="region of interest" description="Disordered" evidence="1">
    <location>
        <begin position="272"/>
        <end position="470"/>
    </location>
</feature>
<accession>A0A2S7Y123</accession>
<organism evidence="3 4">
    <name type="scientific">Beauveria bassiana</name>
    <name type="common">White muscardine disease fungus</name>
    <name type="synonym">Tritirachium shiotae</name>
    <dbReference type="NCBI Taxonomy" id="176275"/>
    <lineage>
        <taxon>Eukaryota</taxon>
        <taxon>Fungi</taxon>
        <taxon>Dikarya</taxon>
        <taxon>Ascomycota</taxon>
        <taxon>Pezizomycotina</taxon>
        <taxon>Sordariomycetes</taxon>
        <taxon>Hypocreomycetidae</taxon>
        <taxon>Hypocreales</taxon>
        <taxon>Cordycipitaceae</taxon>
        <taxon>Beauveria</taxon>
    </lineage>
</organism>
<comment type="caution">
    <text evidence="3">The sequence shown here is derived from an EMBL/GenBank/DDBJ whole genome shotgun (WGS) entry which is preliminary data.</text>
</comment>
<feature type="compositionally biased region" description="Basic and acidic residues" evidence="1">
    <location>
        <begin position="310"/>
        <end position="337"/>
    </location>
</feature>
<reference evidence="3 4" key="1">
    <citation type="submission" date="2016-07" db="EMBL/GenBank/DDBJ databases">
        <title>Comparative genomics of the entomopathogenic fungus Beauveria bassiana.</title>
        <authorList>
            <person name="Valero Jimenez C.A."/>
            <person name="Zwaan B.J."/>
            <person name="Van Kan J.A."/>
            <person name="Takken W."/>
            <person name="Debets A.J."/>
            <person name="Schoustra S.E."/>
            <person name="Koenraadt C.J."/>
        </authorList>
    </citation>
    <scope>NUCLEOTIDE SEQUENCE [LARGE SCALE GENOMIC DNA]</scope>
    <source>
        <strain evidence="3 4">ARSEF 8028</strain>
    </source>
</reference>